<accession>A0A9W6RX39</accession>
<reference evidence="2" key="1">
    <citation type="submission" date="2023-03" db="EMBL/GenBank/DDBJ databases">
        <title>Actinoallomurus iriomotensis NBRC 103684.</title>
        <authorList>
            <person name="Ichikawa N."/>
            <person name="Sato H."/>
            <person name="Tonouchi N."/>
        </authorList>
    </citation>
    <scope>NUCLEOTIDE SEQUENCE</scope>
    <source>
        <strain evidence="2">NBRC 103684</strain>
    </source>
</reference>
<gene>
    <name evidence="2" type="ORF">Airi02_011330</name>
</gene>
<dbReference type="AlphaFoldDB" id="A0A9W6RX39"/>
<comment type="caution">
    <text evidence="2">The sequence shown here is derived from an EMBL/GenBank/DDBJ whole genome shotgun (WGS) entry which is preliminary data.</text>
</comment>
<dbReference type="Proteomes" id="UP001165074">
    <property type="component" value="Unassembled WGS sequence"/>
</dbReference>
<feature type="compositionally biased region" description="Basic residues" evidence="1">
    <location>
        <begin position="104"/>
        <end position="113"/>
    </location>
</feature>
<sequence length="113" mass="12436">MTESTKLQYYLALTGPRTAAGSSVGTTQPWCVHAVYLFDAQRLRAEQEERGVKRGVASSVTAQQWAAAEIYPHGDGSPLPLTPRQRELLARMRTGTSSIGGRGGRWRPGRRPR</sequence>
<feature type="region of interest" description="Disordered" evidence="1">
    <location>
        <begin position="91"/>
        <end position="113"/>
    </location>
</feature>
<evidence type="ECO:0000313" key="3">
    <source>
        <dbReference type="Proteomes" id="UP001165074"/>
    </source>
</evidence>
<organism evidence="2 3">
    <name type="scientific">Actinoallomurus iriomotensis</name>
    <dbReference type="NCBI Taxonomy" id="478107"/>
    <lineage>
        <taxon>Bacteria</taxon>
        <taxon>Bacillati</taxon>
        <taxon>Actinomycetota</taxon>
        <taxon>Actinomycetes</taxon>
        <taxon>Streptosporangiales</taxon>
        <taxon>Thermomonosporaceae</taxon>
        <taxon>Actinoallomurus</taxon>
    </lineage>
</organism>
<protein>
    <submittedName>
        <fullName evidence="2">Uncharacterized protein</fullName>
    </submittedName>
</protein>
<evidence type="ECO:0000256" key="1">
    <source>
        <dbReference type="SAM" id="MobiDB-lite"/>
    </source>
</evidence>
<dbReference type="EMBL" id="BSTK01000002">
    <property type="protein sequence ID" value="GLY83203.1"/>
    <property type="molecule type" value="Genomic_DNA"/>
</dbReference>
<proteinExistence type="predicted"/>
<keyword evidence="3" id="KW-1185">Reference proteome</keyword>
<evidence type="ECO:0000313" key="2">
    <source>
        <dbReference type="EMBL" id="GLY83203.1"/>
    </source>
</evidence>
<name>A0A9W6RX39_9ACTN</name>